<evidence type="ECO:0000313" key="12">
    <source>
        <dbReference type="EMBL" id="KAK7804081.1"/>
    </source>
</evidence>
<keyword evidence="4 11" id="KW-0679">Respiratory chain</keyword>
<dbReference type="PANTHER" id="PTHR13099:SF0">
    <property type="entry name" value="NADH DEHYDROGENASE [UBIQUINONE] 1 SUBUNIT C2-RELATED"/>
    <property type="match status" value="1"/>
</dbReference>
<dbReference type="Proteomes" id="UP001488838">
    <property type="component" value="Unassembled WGS sequence"/>
</dbReference>
<evidence type="ECO:0000256" key="5">
    <source>
        <dbReference type="ARBA" id="ARBA00022692"/>
    </source>
</evidence>
<sequence>MMNNRPGHEPLTFLPDEARSLPPPKLNDPRLVYTGFLGYCAGLLNNALQRRPVLKAGLHRQLLYITSFYFVGYYFLKRQEYLYALKDRDMFGYIKLHPEDFPEKERKTYGEILEVFHPVR</sequence>
<evidence type="ECO:0000256" key="1">
    <source>
        <dbReference type="ARBA" id="ARBA00004298"/>
    </source>
</evidence>
<keyword evidence="6 11" id="KW-0999">Mitochondrion inner membrane</keyword>
<keyword evidence="5" id="KW-0812">Transmembrane</keyword>
<evidence type="ECO:0000256" key="10">
    <source>
        <dbReference type="ARBA" id="ARBA00023136"/>
    </source>
</evidence>
<keyword evidence="10 11" id="KW-0472">Membrane</keyword>
<comment type="subcellular location">
    <subcellularLocation>
        <location evidence="1">Mitochondrion inner membrane</location>
        <topology evidence="1">Single-pass membrane protein</topology>
        <orientation evidence="1">Matrix side</orientation>
    </subcellularLocation>
</comment>
<dbReference type="GO" id="GO:0005743">
    <property type="term" value="C:mitochondrial inner membrane"/>
    <property type="evidence" value="ECO:0007669"/>
    <property type="project" value="UniProtKB-SubCell"/>
</dbReference>
<proteinExistence type="inferred from homology"/>
<evidence type="ECO:0000256" key="9">
    <source>
        <dbReference type="ARBA" id="ARBA00023128"/>
    </source>
</evidence>
<organism evidence="12 13">
    <name type="scientific">Myodes glareolus</name>
    <name type="common">Bank vole</name>
    <name type="synonym">Clethrionomys glareolus</name>
    <dbReference type="NCBI Taxonomy" id="447135"/>
    <lineage>
        <taxon>Eukaryota</taxon>
        <taxon>Metazoa</taxon>
        <taxon>Chordata</taxon>
        <taxon>Craniata</taxon>
        <taxon>Vertebrata</taxon>
        <taxon>Euteleostomi</taxon>
        <taxon>Mammalia</taxon>
        <taxon>Eutheria</taxon>
        <taxon>Euarchontoglires</taxon>
        <taxon>Glires</taxon>
        <taxon>Rodentia</taxon>
        <taxon>Myomorpha</taxon>
        <taxon>Muroidea</taxon>
        <taxon>Cricetidae</taxon>
        <taxon>Arvicolinae</taxon>
        <taxon>Myodes</taxon>
    </lineage>
</organism>
<name>A0AAW0HQ29_MYOGA</name>
<evidence type="ECO:0000256" key="11">
    <source>
        <dbReference type="PIRNR" id="PIRNR017834"/>
    </source>
</evidence>
<dbReference type="PANTHER" id="PTHR13099">
    <property type="entry name" value="NADH-UBIQUINONE OXIDOREDUCTASE SUBUNIT B14.5B"/>
    <property type="match status" value="1"/>
</dbReference>
<keyword evidence="9 11" id="KW-0496">Mitochondrion</keyword>
<evidence type="ECO:0000256" key="6">
    <source>
        <dbReference type="ARBA" id="ARBA00022792"/>
    </source>
</evidence>
<keyword evidence="3 11" id="KW-0813">Transport</keyword>
<dbReference type="InterPro" id="IPR009423">
    <property type="entry name" value="NDUC2"/>
</dbReference>
<evidence type="ECO:0000256" key="8">
    <source>
        <dbReference type="ARBA" id="ARBA00022989"/>
    </source>
</evidence>
<dbReference type="GO" id="GO:0006120">
    <property type="term" value="P:mitochondrial electron transport, NADH to ubiquinone"/>
    <property type="evidence" value="ECO:0007669"/>
    <property type="project" value="InterPro"/>
</dbReference>
<protein>
    <recommendedName>
        <fullName evidence="11">NADH dehydrogenase [ubiquinone] 1 subunit C2</fullName>
    </recommendedName>
</protein>
<keyword evidence="8" id="KW-1133">Transmembrane helix</keyword>
<keyword evidence="13" id="KW-1185">Reference proteome</keyword>
<dbReference type="EMBL" id="JBBHLL010000394">
    <property type="protein sequence ID" value="KAK7804081.1"/>
    <property type="molecule type" value="Genomic_DNA"/>
</dbReference>
<evidence type="ECO:0000256" key="3">
    <source>
        <dbReference type="ARBA" id="ARBA00022448"/>
    </source>
</evidence>
<evidence type="ECO:0000256" key="4">
    <source>
        <dbReference type="ARBA" id="ARBA00022660"/>
    </source>
</evidence>
<comment type="function">
    <text evidence="11">Accessory subunit of the mitochondrial membrane respiratory chain NADH dehydrogenase (Complex I), that is believed not to be involved in catalysis. Complex I functions in the transfer of electrons from NADH to the respiratory chain. The immediate electron acceptor for the enzyme is believed to be ubiquinone.</text>
</comment>
<evidence type="ECO:0000256" key="2">
    <source>
        <dbReference type="ARBA" id="ARBA00008674"/>
    </source>
</evidence>
<gene>
    <name evidence="12" type="ORF">U0070_022392</name>
</gene>
<comment type="similarity">
    <text evidence="2 11">Belongs to the complex I NDUFC2 subunit family.</text>
</comment>
<comment type="caution">
    <text evidence="12">The sequence shown here is derived from an EMBL/GenBank/DDBJ whole genome shotgun (WGS) entry which is preliminary data.</text>
</comment>
<dbReference type="PIRSF" id="PIRSF017834">
    <property type="entry name" value="NADH-UbQ_OxRdtase_b14.5b"/>
    <property type="match status" value="1"/>
</dbReference>
<accession>A0AAW0HQ29</accession>
<dbReference type="AlphaFoldDB" id="A0AAW0HQ29"/>
<dbReference type="Pfam" id="PF06374">
    <property type="entry name" value="NDUF_C2"/>
    <property type="match status" value="1"/>
</dbReference>
<evidence type="ECO:0000313" key="13">
    <source>
        <dbReference type="Proteomes" id="UP001488838"/>
    </source>
</evidence>
<evidence type="ECO:0000256" key="7">
    <source>
        <dbReference type="ARBA" id="ARBA00022982"/>
    </source>
</evidence>
<reference evidence="12 13" key="1">
    <citation type="journal article" date="2023" name="bioRxiv">
        <title>Conserved and derived expression patterns and positive selection on dental genes reveal complex evolutionary context of ever-growing rodent molars.</title>
        <authorList>
            <person name="Calamari Z.T."/>
            <person name="Song A."/>
            <person name="Cohen E."/>
            <person name="Akter M."/>
            <person name="Roy R.D."/>
            <person name="Hallikas O."/>
            <person name="Christensen M.M."/>
            <person name="Li P."/>
            <person name="Marangoni P."/>
            <person name="Jernvall J."/>
            <person name="Klein O.D."/>
        </authorList>
    </citation>
    <scope>NUCLEOTIDE SEQUENCE [LARGE SCALE GENOMIC DNA]</scope>
    <source>
        <strain evidence="12">V071</strain>
    </source>
</reference>
<keyword evidence="7 11" id="KW-0249">Electron transport</keyword>